<gene>
    <name evidence="1" type="ORF">BJ138DRAFT_1118771</name>
</gene>
<name>A0ACB7ZWF3_9AGAM</name>
<dbReference type="EMBL" id="MU268270">
    <property type="protein sequence ID" value="KAH7905108.1"/>
    <property type="molecule type" value="Genomic_DNA"/>
</dbReference>
<reference evidence="1" key="1">
    <citation type="journal article" date="2021" name="New Phytol.">
        <title>Evolutionary innovations through gain and loss of genes in the ectomycorrhizal Boletales.</title>
        <authorList>
            <person name="Wu G."/>
            <person name="Miyauchi S."/>
            <person name="Morin E."/>
            <person name="Kuo A."/>
            <person name="Drula E."/>
            <person name="Varga T."/>
            <person name="Kohler A."/>
            <person name="Feng B."/>
            <person name="Cao Y."/>
            <person name="Lipzen A."/>
            <person name="Daum C."/>
            <person name="Hundley H."/>
            <person name="Pangilinan J."/>
            <person name="Johnson J."/>
            <person name="Barry K."/>
            <person name="LaButti K."/>
            <person name="Ng V."/>
            <person name="Ahrendt S."/>
            <person name="Min B."/>
            <person name="Choi I.G."/>
            <person name="Park H."/>
            <person name="Plett J.M."/>
            <person name="Magnuson J."/>
            <person name="Spatafora J.W."/>
            <person name="Nagy L.G."/>
            <person name="Henrissat B."/>
            <person name="Grigoriev I.V."/>
            <person name="Yang Z.L."/>
            <person name="Xu J."/>
            <person name="Martin F.M."/>
        </authorList>
    </citation>
    <scope>NUCLEOTIDE SEQUENCE</scope>
    <source>
        <strain evidence="1">ATCC 28755</strain>
    </source>
</reference>
<sequence length="225" mass="24608">MSHNSTEVYPFCLSLPPNGMERHIPSHNEDDSLKIPERPHLCAGVAQRWIYVSPLLVYWSSCAADVLLGNGSHTPLVSDDDDELVVLPPVTSSQPIVRSVSHNAHLISLPNVRTAPRNALVMSLRTHITSKSTSSSTGPSRMWSTLPHSHIRNASNISKALSARQHSDHDWYAKKPRLTEDRSVRGVHNPSRISTLSSVHASPSSSQHHTSSSLLKNAGSLSISM</sequence>
<protein>
    <submittedName>
        <fullName evidence="1">Uncharacterized protein</fullName>
    </submittedName>
</protein>
<comment type="caution">
    <text evidence="1">The sequence shown here is derived from an EMBL/GenBank/DDBJ whole genome shotgun (WGS) entry which is preliminary data.</text>
</comment>
<keyword evidence="2" id="KW-1185">Reference proteome</keyword>
<evidence type="ECO:0000313" key="1">
    <source>
        <dbReference type="EMBL" id="KAH7905108.1"/>
    </source>
</evidence>
<evidence type="ECO:0000313" key="2">
    <source>
        <dbReference type="Proteomes" id="UP000790377"/>
    </source>
</evidence>
<proteinExistence type="predicted"/>
<organism evidence="1 2">
    <name type="scientific">Hygrophoropsis aurantiaca</name>
    <dbReference type="NCBI Taxonomy" id="72124"/>
    <lineage>
        <taxon>Eukaryota</taxon>
        <taxon>Fungi</taxon>
        <taxon>Dikarya</taxon>
        <taxon>Basidiomycota</taxon>
        <taxon>Agaricomycotina</taxon>
        <taxon>Agaricomycetes</taxon>
        <taxon>Agaricomycetidae</taxon>
        <taxon>Boletales</taxon>
        <taxon>Coniophorineae</taxon>
        <taxon>Hygrophoropsidaceae</taxon>
        <taxon>Hygrophoropsis</taxon>
    </lineage>
</organism>
<dbReference type="Proteomes" id="UP000790377">
    <property type="component" value="Unassembled WGS sequence"/>
</dbReference>
<accession>A0ACB7ZWF3</accession>